<evidence type="ECO:0000313" key="2">
    <source>
        <dbReference type="EMBL" id="EDM77498.1"/>
    </source>
</evidence>
<comment type="caution">
    <text evidence="2">The sequence shown here is derived from an EMBL/GenBank/DDBJ whole genome shotgun (WGS) entry which is preliminary data.</text>
</comment>
<evidence type="ECO:0000256" key="1">
    <source>
        <dbReference type="SAM" id="Phobius"/>
    </source>
</evidence>
<keyword evidence="1" id="KW-0472">Membrane</keyword>
<gene>
    <name evidence="2" type="ORF">PPSIR1_24979</name>
</gene>
<keyword evidence="3" id="KW-1185">Reference proteome</keyword>
<dbReference type="AlphaFoldDB" id="A6G9J0"/>
<keyword evidence="1" id="KW-0812">Transmembrane</keyword>
<dbReference type="Proteomes" id="UP000005801">
    <property type="component" value="Unassembled WGS sequence"/>
</dbReference>
<reference evidence="2 3" key="1">
    <citation type="submission" date="2007-06" db="EMBL/GenBank/DDBJ databases">
        <authorList>
            <person name="Shimkets L."/>
            <person name="Ferriera S."/>
            <person name="Johnson J."/>
            <person name="Kravitz S."/>
            <person name="Beeson K."/>
            <person name="Sutton G."/>
            <person name="Rogers Y.-H."/>
            <person name="Friedman R."/>
            <person name="Frazier M."/>
            <person name="Venter J.C."/>
        </authorList>
    </citation>
    <scope>NUCLEOTIDE SEQUENCE [LARGE SCALE GENOMIC DNA]</scope>
    <source>
        <strain evidence="2 3">SIR-1</strain>
    </source>
</reference>
<name>A6G9J0_9BACT</name>
<proteinExistence type="predicted"/>
<dbReference type="STRING" id="391625.PPSIR1_24979"/>
<protein>
    <submittedName>
        <fullName evidence="2">Uncharacterized protein</fullName>
    </submittedName>
</protein>
<keyword evidence="1" id="KW-1133">Transmembrane helix</keyword>
<accession>A6G9J0</accession>
<sequence>MLRCSHHRVTVVPVGGLAVLAGLIALGLVSSLSPDGDARVWISLGVIGVGVIAHVLTSFVVIRRQGERLVWRAFLVRGEAPADQCALATQLDTPAGREPTLELHLQTDAGPTPALLTLPTGEAGEAKLRAIAEALGLSPGQGQGQG</sequence>
<feature type="transmembrane region" description="Helical" evidence="1">
    <location>
        <begin position="12"/>
        <end position="32"/>
    </location>
</feature>
<organism evidence="2 3">
    <name type="scientific">Plesiocystis pacifica SIR-1</name>
    <dbReference type="NCBI Taxonomy" id="391625"/>
    <lineage>
        <taxon>Bacteria</taxon>
        <taxon>Pseudomonadati</taxon>
        <taxon>Myxococcota</taxon>
        <taxon>Polyangia</taxon>
        <taxon>Nannocystales</taxon>
        <taxon>Nannocystaceae</taxon>
        <taxon>Plesiocystis</taxon>
    </lineage>
</organism>
<evidence type="ECO:0000313" key="3">
    <source>
        <dbReference type="Proteomes" id="UP000005801"/>
    </source>
</evidence>
<feature type="transmembrane region" description="Helical" evidence="1">
    <location>
        <begin position="38"/>
        <end position="62"/>
    </location>
</feature>
<dbReference type="EMBL" id="ABCS01000045">
    <property type="protein sequence ID" value="EDM77498.1"/>
    <property type="molecule type" value="Genomic_DNA"/>
</dbReference>
<dbReference type="RefSeq" id="WP_006973385.1">
    <property type="nucleotide sequence ID" value="NZ_ABCS01000045.1"/>
</dbReference>